<gene>
    <name evidence="4" type="ORF">MNBD_GAMMA23-2125</name>
</gene>
<evidence type="ECO:0000256" key="1">
    <source>
        <dbReference type="SAM" id="MobiDB-lite"/>
    </source>
</evidence>
<sequence length="308" mass="34809">MSSDNFNPDKTVFRQPSVTSDRTVIKPMPGGRLPSSATPQPDLSRPPERPVSQPVQQAAPRVDTEAAYFRTTRGLNPLVNAASVLLAVFEKTKQAVSHPDIGGLHQRLVNEIKSFEIRAKEQGIASEIVLSARYILCTMLDEAVLNTPWGCESAWHQRSLLSIFHNETSGGEKYYLILDRLRQSPSESIYIIELFYISLSIGFEGKYRLSPRGKESINRIRDELFSIIRQHRGEYERELSPSWQGLGKIRNTMAQYIPLWVVASVVVAILFSSYSGFRYWLYNSSVPVVTQLETIAQTKIKPASYRSK</sequence>
<keyword evidence="2" id="KW-0472">Membrane</keyword>
<dbReference type="NCBIfam" id="NF038228">
    <property type="entry name" value="IcmH_DotU_IVB"/>
    <property type="match status" value="1"/>
</dbReference>
<dbReference type="AlphaFoldDB" id="A0A3B0ZYI0"/>
<feature type="region of interest" description="Disordered" evidence="1">
    <location>
        <begin position="1"/>
        <end position="62"/>
    </location>
</feature>
<feature type="compositionally biased region" description="Polar residues" evidence="1">
    <location>
        <begin position="1"/>
        <end position="22"/>
    </location>
</feature>
<protein>
    <submittedName>
        <fullName evidence="4">Outer membrane protein ImpK/VasF, OmpA/MotB domain</fullName>
    </submittedName>
</protein>
<proteinExistence type="predicted"/>
<organism evidence="4">
    <name type="scientific">hydrothermal vent metagenome</name>
    <dbReference type="NCBI Taxonomy" id="652676"/>
    <lineage>
        <taxon>unclassified sequences</taxon>
        <taxon>metagenomes</taxon>
        <taxon>ecological metagenomes</taxon>
    </lineage>
</organism>
<dbReference type="InterPro" id="IPR017732">
    <property type="entry name" value="T4/T6SS_DotU"/>
</dbReference>
<keyword evidence="2" id="KW-1133">Transmembrane helix</keyword>
<reference evidence="4" key="1">
    <citation type="submission" date="2018-06" db="EMBL/GenBank/DDBJ databases">
        <authorList>
            <person name="Zhirakovskaya E."/>
        </authorList>
    </citation>
    <scope>NUCLEOTIDE SEQUENCE</scope>
</reference>
<dbReference type="Pfam" id="PF09850">
    <property type="entry name" value="DotU"/>
    <property type="match status" value="1"/>
</dbReference>
<feature type="domain" description="Type IV / VI secretion system DotU" evidence="3">
    <location>
        <begin position="77"/>
        <end position="280"/>
    </location>
</feature>
<keyword evidence="2" id="KW-0812">Transmembrane</keyword>
<dbReference type="InterPro" id="IPR038522">
    <property type="entry name" value="T4/T6SS_DotU_sf"/>
</dbReference>
<name>A0A3B0ZYI0_9ZZZZ</name>
<dbReference type="PANTHER" id="PTHR38033">
    <property type="entry name" value="MEMBRANE PROTEIN-RELATED"/>
    <property type="match status" value="1"/>
</dbReference>
<feature type="transmembrane region" description="Helical" evidence="2">
    <location>
        <begin position="256"/>
        <end position="277"/>
    </location>
</feature>
<evidence type="ECO:0000313" key="4">
    <source>
        <dbReference type="EMBL" id="VAW91009.1"/>
    </source>
</evidence>
<evidence type="ECO:0000256" key="2">
    <source>
        <dbReference type="SAM" id="Phobius"/>
    </source>
</evidence>
<dbReference type="PANTHER" id="PTHR38033:SF1">
    <property type="entry name" value="DOTU FAMILY TYPE IV_VI SECRETION SYSTEM PROTEIN"/>
    <property type="match status" value="1"/>
</dbReference>
<dbReference type="EMBL" id="UOFT01000002">
    <property type="protein sequence ID" value="VAW91009.1"/>
    <property type="molecule type" value="Genomic_DNA"/>
</dbReference>
<accession>A0A3B0ZYI0</accession>
<dbReference type="Gene3D" id="1.25.40.590">
    <property type="entry name" value="Type IV / VI secretion system, DotU"/>
    <property type="match status" value="1"/>
</dbReference>
<dbReference type="NCBIfam" id="TIGR03349">
    <property type="entry name" value="IV_VI_DotU"/>
    <property type="match status" value="1"/>
</dbReference>
<evidence type="ECO:0000259" key="3">
    <source>
        <dbReference type="Pfam" id="PF09850"/>
    </source>
</evidence>